<protein>
    <recommendedName>
        <fullName evidence="4">DUF4251 domain-containing protein</fullName>
    </recommendedName>
</protein>
<comment type="caution">
    <text evidence="2">The sequence shown here is derived from an EMBL/GenBank/DDBJ whole genome shotgun (WGS) entry which is preliminary data.</text>
</comment>
<dbReference type="RefSeq" id="WP_117381387.1">
    <property type="nucleotide sequence ID" value="NZ_QWDE01000001.1"/>
</dbReference>
<evidence type="ECO:0000313" key="2">
    <source>
        <dbReference type="EMBL" id="RFZ84498.1"/>
    </source>
</evidence>
<gene>
    <name evidence="2" type="ORF">DYU05_02450</name>
</gene>
<dbReference type="EMBL" id="QWDE01000001">
    <property type="protein sequence ID" value="RFZ84498.1"/>
    <property type="molecule type" value="Genomic_DNA"/>
</dbReference>
<proteinExistence type="predicted"/>
<evidence type="ECO:0000313" key="3">
    <source>
        <dbReference type="Proteomes" id="UP000260823"/>
    </source>
</evidence>
<evidence type="ECO:0000256" key="1">
    <source>
        <dbReference type="SAM" id="SignalP"/>
    </source>
</evidence>
<sequence>MRKLLLTAALFFTAVAVFGQSKLVSYDDLGYLLRNNITKADTFFVSKGYMLAEKNLKKNTRKYTLALPGGTYNNVNLRTDGKRMFMDIETNELQQYNLIYNSIADYLNKSVTTADVQAFTVKDLGSIYIMVNDAVPYDAMKRIYDIQIVSDKAITSYN</sequence>
<dbReference type="Proteomes" id="UP000260823">
    <property type="component" value="Unassembled WGS sequence"/>
</dbReference>
<accession>A0A3E2NU12</accession>
<keyword evidence="3" id="KW-1185">Reference proteome</keyword>
<name>A0A3E2NU12_9SPHI</name>
<reference evidence="2 3" key="1">
    <citation type="submission" date="2018-08" db="EMBL/GenBank/DDBJ databases">
        <title>Mucilaginibacter terrae sp. nov., isolated from manganese diggings.</title>
        <authorList>
            <person name="Huang Y."/>
            <person name="Zhou Z."/>
        </authorList>
    </citation>
    <scope>NUCLEOTIDE SEQUENCE [LARGE SCALE GENOMIC DNA]</scope>
    <source>
        <strain evidence="2 3">ZH6</strain>
    </source>
</reference>
<keyword evidence="1" id="KW-0732">Signal</keyword>
<evidence type="ECO:0008006" key="4">
    <source>
        <dbReference type="Google" id="ProtNLM"/>
    </source>
</evidence>
<feature type="chain" id="PRO_5017677731" description="DUF4251 domain-containing protein" evidence="1">
    <location>
        <begin position="20"/>
        <end position="158"/>
    </location>
</feature>
<feature type="signal peptide" evidence="1">
    <location>
        <begin position="1"/>
        <end position="19"/>
    </location>
</feature>
<dbReference type="AlphaFoldDB" id="A0A3E2NU12"/>
<organism evidence="2 3">
    <name type="scientific">Mucilaginibacter terrenus</name>
    <dbReference type="NCBI Taxonomy" id="2482727"/>
    <lineage>
        <taxon>Bacteria</taxon>
        <taxon>Pseudomonadati</taxon>
        <taxon>Bacteroidota</taxon>
        <taxon>Sphingobacteriia</taxon>
        <taxon>Sphingobacteriales</taxon>
        <taxon>Sphingobacteriaceae</taxon>
        <taxon>Mucilaginibacter</taxon>
    </lineage>
</organism>
<dbReference type="OrthoDB" id="796902at2"/>